<feature type="compositionally biased region" description="Basic residues" evidence="1">
    <location>
        <begin position="9"/>
        <end position="21"/>
    </location>
</feature>
<proteinExistence type="predicted"/>
<sequence>MSWASKLKSGAKKAMHIRFKSRSNNGSQTPTHISDSMSVDSIPLPGQGATSRRIRVLNEEGQIVLRTDLER</sequence>
<dbReference type="Gramene" id="PVH38657">
    <property type="protein sequence ID" value="PVH38657"/>
    <property type="gene ID" value="PAHAL_5G318400"/>
</dbReference>
<name>A0A2T8ILV8_9POAL</name>
<organism evidence="2">
    <name type="scientific">Panicum hallii</name>
    <dbReference type="NCBI Taxonomy" id="206008"/>
    <lineage>
        <taxon>Eukaryota</taxon>
        <taxon>Viridiplantae</taxon>
        <taxon>Streptophyta</taxon>
        <taxon>Embryophyta</taxon>
        <taxon>Tracheophyta</taxon>
        <taxon>Spermatophyta</taxon>
        <taxon>Magnoliopsida</taxon>
        <taxon>Liliopsida</taxon>
        <taxon>Poales</taxon>
        <taxon>Poaceae</taxon>
        <taxon>PACMAD clade</taxon>
        <taxon>Panicoideae</taxon>
        <taxon>Panicodae</taxon>
        <taxon>Paniceae</taxon>
        <taxon>Panicinae</taxon>
        <taxon>Panicum</taxon>
        <taxon>Panicum sect. Panicum</taxon>
    </lineage>
</organism>
<evidence type="ECO:0000256" key="1">
    <source>
        <dbReference type="SAM" id="MobiDB-lite"/>
    </source>
</evidence>
<evidence type="ECO:0000313" key="2">
    <source>
        <dbReference type="EMBL" id="PVH38657.1"/>
    </source>
</evidence>
<dbReference type="EMBL" id="CM008050">
    <property type="protein sequence ID" value="PVH38657.1"/>
    <property type="molecule type" value="Genomic_DNA"/>
</dbReference>
<feature type="compositionally biased region" description="Polar residues" evidence="1">
    <location>
        <begin position="22"/>
        <end position="39"/>
    </location>
</feature>
<dbReference type="AlphaFoldDB" id="A0A2T8ILV8"/>
<accession>A0A2T8ILV8</accession>
<dbReference type="Proteomes" id="UP000243499">
    <property type="component" value="Chromosome 5"/>
</dbReference>
<protein>
    <submittedName>
        <fullName evidence="2">Uncharacterized protein</fullName>
    </submittedName>
</protein>
<feature type="region of interest" description="Disordered" evidence="1">
    <location>
        <begin position="1"/>
        <end position="50"/>
    </location>
</feature>
<reference evidence="2" key="1">
    <citation type="submission" date="2018-04" db="EMBL/GenBank/DDBJ databases">
        <title>WGS assembly of Panicum hallii.</title>
        <authorList>
            <person name="Lovell J."/>
            <person name="Jenkins J."/>
            <person name="Lowry D."/>
            <person name="Mamidi S."/>
            <person name="Sreedasyam A."/>
            <person name="Weng X."/>
            <person name="Barry K."/>
            <person name="Bonette J."/>
            <person name="Campitelli B."/>
            <person name="Daum C."/>
            <person name="Gordon S."/>
            <person name="Gould B."/>
            <person name="Lipzen A."/>
            <person name="Macqueen A."/>
            <person name="Palacio-Mejia J."/>
            <person name="Plott C."/>
            <person name="Shakirov E."/>
            <person name="Shu S."/>
            <person name="Yoshinaga Y."/>
            <person name="Zane M."/>
            <person name="Rokhsar D."/>
            <person name="Grimwood J."/>
            <person name="Schmutz J."/>
            <person name="Juenger T."/>
        </authorList>
    </citation>
    <scope>NUCLEOTIDE SEQUENCE [LARGE SCALE GENOMIC DNA]</scope>
    <source>
        <strain evidence="2">FIL2</strain>
    </source>
</reference>
<gene>
    <name evidence="2" type="ORF">PAHAL_5G318400</name>
</gene>